<evidence type="ECO:0000256" key="8">
    <source>
        <dbReference type="SAM" id="MobiDB-lite"/>
    </source>
</evidence>
<dbReference type="Gene3D" id="2.30.110.10">
    <property type="entry name" value="Electron Transport, Fmn-binding Protein, Chain A"/>
    <property type="match status" value="1"/>
</dbReference>
<dbReference type="STRING" id="1081102.A0A167VG21"/>
<dbReference type="InterPro" id="IPR019740">
    <property type="entry name" value="Pyridox_Oxase_CS"/>
</dbReference>
<dbReference type="EMBL" id="AZHD01000006">
    <property type="protein sequence ID" value="OAA62575.1"/>
    <property type="molecule type" value="Genomic_DNA"/>
</dbReference>
<dbReference type="InterPro" id="IPR012349">
    <property type="entry name" value="Split_barrel_FMN-bd"/>
</dbReference>
<feature type="domain" description="Pyridoxine 5'-phosphate oxidase dimerisation C-terminal" evidence="9">
    <location>
        <begin position="278"/>
        <end position="333"/>
    </location>
</feature>
<dbReference type="EC" id="1.4.3.5" evidence="4"/>
<dbReference type="Proteomes" id="UP000076874">
    <property type="component" value="Unassembled WGS sequence"/>
</dbReference>
<evidence type="ECO:0000259" key="9">
    <source>
        <dbReference type="Pfam" id="PF10590"/>
    </source>
</evidence>
<evidence type="ECO:0000256" key="2">
    <source>
        <dbReference type="ARBA" id="ARBA00004738"/>
    </source>
</evidence>
<gene>
    <name evidence="10" type="ORF">SPI_04115</name>
</gene>
<feature type="compositionally biased region" description="Basic and acidic residues" evidence="8">
    <location>
        <begin position="74"/>
        <end position="90"/>
    </location>
</feature>
<dbReference type="GO" id="GO:0004733">
    <property type="term" value="F:pyridoxamine phosphate oxidase activity"/>
    <property type="evidence" value="ECO:0007669"/>
    <property type="project" value="UniProtKB-EC"/>
</dbReference>
<dbReference type="PANTHER" id="PTHR10851">
    <property type="entry name" value="PYRIDOXINE-5-PHOSPHATE OXIDASE"/>
    <property type="match status" value="1"/>
</dbReference>
<comment type="caution">
    <text evidence="10">The sequence shown here is derived from an EMBL/GenBank/DDBJ whole genome shotgun (WGS) entry which is preliminary data.</text>
</comment>
<accession>A0A167VG21</accession>
<dbReference type="UniPathway" id="UPA01068">
    <property type="reaction ID" value="UER00304"/>
</dbReference>
<evidence type="ECO:0000256" key="1">
    <source>
        <dbReference type="ARBA" id="ARBA00001917"/>
    </source>
</evidence>
<dbReference type="GO" id="GO:0010181">
    <property type="term" value="F:FMN binding"/>
    <property type="evidence" value="ECO:0007669"/>
    <property type="project" value="InterPro"/>
</dbReference>
<dbReference type="OrthoDB" id="303614at2759"/>
<keyword evidence="7" id="KW-0560">Oxidoreductase</keyword>
<feature type="region of interest" description="Disordered" evidence="8">
    <location>
        <begin position="1"/>
        <end position="90"/>
    </location>
</feature>
<keyword evidence="6" id="KW-0288">FMN</keyword>
<evidence type="ECO:0000313" key="11">
    <source>
        <dbReference type="Proteomes" id="UP000076874"/>
    </source>
</evidence>
<name>A0A167VG21_9HYPO</name>
<evidence type="ECO:0000256" key="7">
    <source>
        <dbReference type="ARBA" id="ARBA00023002"/>
    </source>
</evidence>
<dbReference type="GO" id="GO:0008615">
    <property type="term" value="P:pyridoxine biosynthetic process"/>
    <property type="evidence" value="ECO:0007669"/>
    <property type="project" value="InterPro"/>
</dbReference>
<proteinExistence type="predicted"/>
<reference evidence="10 11" key="1">
    <citation type="journal article" date="2016" name="Genome Biol. Evol.">
        <title>Divergent and convergent evolution of fungal pathogenicity.</title>
        <authorList>
            <person name="Shang Y."/>
            <person name="Xiao G."/>
            <person name="Zheng P."/>
            <person name="Cen K."/>
            <person name="Zhan S."/>
            <person name="Wang C."/>
        </authorList>
    </citation>
    <scope>NUCLEOTIDE SEQUENCE [LARGE SCALE GENOMIC DNA]</scope>
    <source>
        <strain evidence="10 11">RCEF 264</strain>
    </source>
</reference>
<dbReference type="InterPro" id="IPR000659">
    <property type="entry name" value="Pyridox_Oxase"/>
</dbReference>
<organism evidence="10 11">
    <name type="scientific">Niveomyces insectorum RCEF 264</name>
    <dbReference type="NCBI Taxonomy" id="1081102"/>
    <lineage>
        <taxon>Eukaryota</taxon>
        <taxon>Fungi</taxon>
        <taxon>Dikarya</taxon>
        <taxon>Ascomycota</taxon>
        <taxon>Pezizomycotina</taxon>
        <taxon>Sordariomycetes</taxon>
        <taxon>Hypocreomycetidae</taxon>
        <taxon>Hypocreales</taxon>
        <taxon>Cordycipitaceae</taxon>
        <taxon>Niveomyces</taxon>
    </lineage>
</organism>
<evidence type="ECO:0000256" key="4">
    <source>
        <dbReference type="ARBA" id="ARBA00012801"/>
    </source>
</evidence>
<evidence type="ECO:0000256" key="5">
    <source>
        <dbReference type="ARBA" id="ARBA00022630"/>
    </source>
</evidence>
<protein>
    <recommendedName>
        <fullName evidence="4">pyridoxal 5'-phosphate synthase</fullName>
        <ecNumber evidence="4">1.4.3.5</ecNumber>
    </recommendedName>
</protein>
<dbReference type="InterPro" id="IPR019576">
    <property type="entry name" value="Pyridoxamine_oxidase_dimer_C"/>
</dbReference>
<comment type="pathway">
    <text evidence="2">Cofactor metabolism; pyridoxal 5'-phosphate salvage; pyridoxal 5'-phosphate from pyridoxamine 5'-phosphate: step 1/1.</text>
</comment>
<comment type="cofactor">
    <cofactor evidence="1">
        <name>FMN</name>
        <dbReference type="ChEBI" id="CHEBI:58210"/>
    </cofactor>
</comment>
<comment type="pathway">
    <text evidence="3">Cofactor metabolism; pyridoxal 5'-phosphate salvage; pyridoxal 5'-phosphate from pyridoxine 5'-phosphate: step 1/1.</text>
</comment>
<dbReference type="PROSITE" id="PS01064">
    <property type="entry name" value="PYRIDOX_OXIDASE"/>
    <property type="match status" value="1"/>
</dbReference>
<sequence>MPICQFHSKQHDHQPRRTHATTAAQRKQHPAIARRASVGGGDASGSGVSSGNDDDSGHATTAHRPRPPRAGQFQRHEQHAGGLRRADLDPRGPITQFHAWFAEAKGLRDAHDGRPAVPHPETCTLSTASLPSGRVSARVVYLKELDHQGFVLYSNFGTSRKAADLFNADHPNPRWSGRGAAARLPAAESQVYFDTRVRGSRIGAWASRQSAVLQPATGASGTDEKIDTADADADADDGRAQLDKWVAEVEARFGPSKAADGDDGGEVDDDHIPVPPFWGGLRIVPERVEFWQGRHNRLHDRFVYTRVHNEGSEESEDNAKIADATWTLERLSP</sequence>
<dbReference type="SUPFAM" id="SSF50475">
    <property type="entry name" value="FMN-binding split barrel"/>
    <property type="match status" value="1"/>
</dbReference>
<evidence type="ECO:0000256" key="3">
    <source>
        <dbReference type="ARBA" id="ARBA00005037"/>
    </source>
</evidence>
<evidence type="ECO:0000313" key="10">
    <source>
        <dbReference type="EMBL" id="OAA62575.1"/>
    </source>
</evidence>
<dbReference type="AlphaFoldDB" id="A0A167VG21"/>
<keyword evidence="5" id="KW-0285">Flavoprotein</keyword>
<dbReference type="Pfam" id="PF10590">
    <property type="entry name" value="PNP_phzG_C"/>
    <property type="match status" value="1"/>
</dbReference>
<evidence type="ECO:0000256" key="6">
    <source>
        <dbReference type="ARBA" id="ARBA00022643"/>
    </source>
</evidence>
<keyword evidence="11" id="KW-1185">Reference proteome</keyword>
<dbReference type="PANTHER" id="PTHR10851:SF0">
    <property type="entry name" value="PYRIDOXINE-5'-PHOSPHATE OXIDASE"/>
    <property type="match status" value="1"/>
</dbReference>